<protein>
    <recommendedName>
        <fullName evidence="5">DUF4232 domain-containing protein</fullName>
    </recommendedName>
</protein>
<dbReference type="Proteomes" id="UP000464507">
    <property type="component" value="Chromosome"/>
</dbReference>
<dbReference type="EMBL" id="CP017146">
    <property type="protein sequence ID" value="QHO68901.1"/>
    <property type="molecule type" value="Genomic_DNA"/>
</dbReference>
<evidence type="ECO:0000256" key="1">
    <source>
        <dbReference type="SAM" id="MobiDB-lite"/>
    </source>
</evidence>
<organism evidence="3 4">
    <name type="scientific">Marisediminicola antarctica</name>
    <dbReference type="NCBI Taxonomy" id="674079"/>
    <lineage>
        <taxon>Bacteria</taxon>
        <taxon>Bacillati</taxon>
        <taxon>Actinomycetota</taxon>
        <taxon>Actinomycetes</taxon>
        <taxon>Micrococcales</taxon>
        <taxon>Microbacteriaceae</taxon>
        <taxon>Marisediminicola</taxon>
    </lineage>
</organism>
<keyword evidence="4" id="KW-1185">Reference proteome</keyword>
<dbReference type="KEGG" id="mant:BHD05_03850"/>
<evidence type="ECO:0008006" key="5">
    <source>
        <dbReference type="Google" id="ProtNLM"/>
    </source>
</evidence>
<dbReference type="OrthoDB" id="5189092at2"/>
<feature type="compositionally biased region" description="Polar residues" evidence="1">
    <location>
        <begin position="45"/>
        <end position="60"/>
    </location>
</feature>
<evidence type="ECO:0000256" key="2">
    <source>
        <dbReference type="SAM" id="Phobius"/>
    </source>
</evidence>
<name>A0A7L5AIF4_9MICO</name>
<dbReference type="AlphaFoldDB" id="A0A7L5AIF4"/>
<accession>A0A7L5AIF4</accession>
<reference evidence="3 4" key="1">
    <citation type="submission" date="2016-09" db="EMBL/GenBank/DDBJ databases">
        <title>Complete genome sequence of microbes from the polar regions.</title>
        <authorList>
            <person name="Liao L."/>
            <person name="Chen B."/>
        </authorList>
    </citation>
    <scope>NUCLEOTIDE SEQUENCE [LARGE SCALE GENOMIC DNA]</scope>
    <source>
        <strain evidence="3 4">ZS314</strain>
    </source>
</reference>
<sequence>MSTFRNPVGPQPRSVYWRRRLVVLLGVVAVIVLVVFLVSRPGSGEASSGIPNPSASPTQDAESAAEPEPEASVPPEDQPVEGADCDPANVVVEAITDKASYAPGEQPQLSFSITNTSVVSCTYNVGTTQQLFTVTSGADQYWSSEDCETGAVDAPILLEPNLAQSSEPIPWDRTRSSADTCDSDRPAAPGGGATFNLNVTVGAASPAVPTSFLLN</sequence>
<evidence type="ECO:0000313" key="4">
    <source>
        <dbReference type="Proteomes" id="UP000464507"/>
    </source>
</evidence>
<evidence type="ECO:0000313" key="3">
    <source>
        <dbReference type="EMBL" id="QHO68901.1"/>
    </source>
</evidence>
<keyword evidence="2" id="KW-1133">Transmembrane helix</keyword>
<dbReference type="RefSeq" id="WP_161885262.1">
    <property type="nucleotide sequence ID" value="NZ_CP017146.1"/>
</dbReference>
<feature type="transmembrane region" description="Helical" evidence="2">
    <location>
        <begin position="21"/>
        <end position="38"/>
    </location>
</feature>
<keyword evidence="2" id="KW-0472">Membrane</keyword>
<gene>
    <name evidence="3" type="ORF">BHD05_03850</name>
</gene>
<feature type="region of interest" description="Disordered" evidence="1">
    <location>
        <begin position="166"/>
        <end position="189"/>
    </location>
</feature>
<keyword evidence="2" id="KW-0812">Transmembrane</keyword>
<proteinExistence type="predicted"/>
<feature type="region of interest" description="Disordered" evidence="1">
    <location>
        <begin position="43"/>
        <end position="84"/>
    </location>
</feature>